<dbReference type="EMBL" id="MVGT01003438">
    <property type="protein sequence ID" value="OVA04005.1"/>
    <property type="molecule type" value="Genomic_DNA"/>
</dbReference>
<keyword evidence="3" id="KW-1133">Transmembrane helix</keyword>
<evidence type="ECO:0000256" key="2">
    <source>
        <dbReference type="ARBA" id="ARBA00023136"/>
    </source>
</evidence>
<sequence length="232" mass="26247">MLQEKINPSNAKPFAATRRCCSCPAWLLWTTGLVLIALILIIAGVYLNNGPQPPSFRLTILKITQFNITTTFQDCSTDLSSKLHITINVHNPNKDTVFFYDKINFTVYSDGVFVGNRSFPSFYQENRTSIDLQTSISNTIKDLDPDAVDSLKTNVYKKCYLPLKIWLRTDVNVTMGTGKTSMYRIKILCYDRIRAADLDHACDGCTSPSAWELPKLSAPNCKIMSMLFFIFK</sequence>
<evidence type="ECO:0000313" key="5">
    <source>
        <dbReference type="Proteomes" id="UP000195402"/>
    </source>
</evidence>
<accession>A0A200Q0T4</accession>
<comment type="subcellular location">
    <subcellularLocation>
        <location evidence="1">Membrane</location>
    </subcellularLocation>
</comment>
<keyword evidence="3" id="KW-0812">Transmembrane</keyword>
<evidence type="ECO:0000256" key="1">
    <source>
        <dbReference type="ARBA" id="ARBA00004370"/>
    </source>
</evidence>
<dbReference type="GO" id="GO:0098542">
    <property type="term" value="P:defense response to other organism"/>
    <property type="evidence" value="ECO:0007669"/>
    <property type="project" value="InterPro"/>
</dbReference>
<dbReference type="STRING" id="56857.A0A200Q0T4"/>
<dbReference type="PANTHER" id="PTHR31234">
    <property type="entry name" value="LATE EMBRYOGENESIS ABUNDANT (LEA) HYDROXYPROLINE-RICH GLYCOPROTEIN FAMILY"/>
    <property type="match status" value="1"/>
</dbReference>
<keyword evidence="2 3" id="KW-0472">Membrane</keyword>
<dbReference type="PANTHER" id="PTHR31234:SF2">
    <property type="entry name" value="OS05G0199100 PROTEIN"/>
    <property type="match status" value="1"/>
</dbReference>
<dbReference type="OMA" id="NRRICCC"/>
<keyword evidence="5" id="KW-1185">Reference proteome</keyword>
<proteinExistence type="predicted"/>
<protein>
    <submittedName>
        <fullName evidence="4">Late embryogenesis abundant protein</fullName>
    </submittedName>
</protein>
<dbReference type="InParanoid" id="A0A200Q0T4"/>
<dbReference type="Proteomes" id="UP000195402">
    <property type="component" value="Unassembled WGS sequence"/>
</dbReference>
<dbReference type="AlphaFoldDB" id="A0A200Q0T4"/>
<dbReference type="GO" id="GO:0005886">
    <property type="term" value="C:plasma membrane"/>
    <property type="evidence" value="ECO:0007669"/>
    <property type="project" value="TreeGrafter"/>
</dbReference>
<dbReference type="InterPro" id="IPR044839">
    <property type="entry name" value="NDR1-like"/>
</dbReference>
<evidence type="ECO:0000256" key="3">
    <source>
        <dbReference type="SAM" id="Phobius"/>
    </source>
</evidence>
<evidence type="ECO:0000313" key="4">
    <source>
        <dbReference type="EMBL" id="OVA04005.1"/>
    </source>
</evidence>
<comment type="caution">
    <text evidence="4">The sequence shown here is derived from an EMBL/GenBank/DDBJ whole genome shotgun (WGS) entry which is preliminary data.</text>
</comment>
<organism evidence="4 5">
    <name type="scientific">Macleaya cordata</name>
    <name type="common">Five-seeded plume-poppy</name>
    <name type="synonym">Bocconia cordata</name>
    <dbReference type="NCBI Taxonomy" id="56857"/>
    <lineage>
        <taxon>Eukaryota</taxon>
        <taxon>Viridiplantae</taxon>
        <taxon>Streptophyta</taxon>
        <taxon>Embryophyta</taxon>
        <taxon>Tracheophyta</taxon>
        <taxon>Spermatophyta</taxon>
        <taxon>Magnoliopsida</taxon>
        <taxon>Ranunculales</taxon>
        <taxon>Papaveraceae</taxon>
        <taxon>Papaveroideae</taxon>
        <taxon>Macleaya</taxon>
    </lineage>
</organism>
<name>A0A200Q0T4_MACCD</name>
<dbReference type="OrthoDB" id="777167at2759"/>
<reference evidence="4 5" key="1">
    <citation type="journal article" date="2017" name="Mol. Plant">
        <title>The Genome of Medicinal Plant Macleaya cordata Provides New Insights into Benzylisoquinoline Alkaloids Metabolism.</title>
        <authorList>
            <person name="Liu X."/>
            <person name="Liu Y."/>
            <person name="Huang P."/>
            <person name="Ma Y."/>
            <person name="Qing Z."/>
            <person name="Tang Q."/>
            <person name="Cao H."/>
            <person name="Cheng P."/>
            <person name="Zheng Y."/>
            <person name="Yuan Z."/>
            <person name="Zhou Y."/>
            <person name="Liu J."/>
            <person name="Tang Z."/>
            <person name="Zhuo Y."/>
            <person name="Zhang Y."/>
            <person name="Yu L."/>
            <person name="Huang J."/>
            <person name="Yang P."/>
            <person name="Peng Q."/>
            <person name="Zhang J."/>
            <person name="Jiang W."/>
            <person name="Zhang Z."/>
            <person name="Lin K."/>
            <person name="Ro D.K."/>
            <person name="Chen X."/>
            <person name="Xiong X."/>
            <person name="Shang Y."/>
            <person name="Huang S."/>
            <person name="Zeng J."/>
        </authorList>
    </citation>
    <scope>NUCLEOTIDE SEQUENCE [LARGE SCALE GENOMIC DNA]</scope>
    <source>
        <strain evidence="5">cv. BLH2017</strain>
        <tissue evidence="4">Root</tissue>
    </source>
</reference>
<gene>
    <name evidence="4" type="ORF">BVC80_695g17</name>
</gene>
<feature type="transmembrane region" description="Helical" evidence="3">
    <location>
        <begin position="26"/>
        <end position="47"/>
    </location>
</feature>